<reference evidence="2" key="2">
    <citation type="submission" date="2015-02" db="UniProtKB">
        <authorList>
            <consortium name="EnsemblMetazoa"/>
        </authorList>
    </citation>
    <scope>IDENTIFICATION</scope>
</reference>
<name>T1JIT8_STRMM</name>
<organism evidence="2 3">
    <name type="scientific">Strigamia maritima</name>
    <name type="common">European centipede</name>
    <name type="synonym">Geophilus maritimus</name>
    <dbReference type="NCBI Taxonomy" id="126957"/>
    <lineage>
        <taxon>Eukaryota</taxon>
        <taxon>Metazoa</taxon>
        <taxon>Ecdysozoa</taxon>
        <taxon>Arthropoda</taxon>
        <taxon>Myriapoda</taxon>
        <taxon>Chilopoda</taxon>
        <taxon>Pleurostigmophora</taxon>
        <taxon>Geophilomorpha</taxon>
        <taxon>Linotaeniidae</taxon>
        <taxon>Strigamia</taxon>
    </lineage>
</organism>
<feature type="compositionally biased region" description="Basic and acidic residues" evidence="1">
    <location>
        <begin position="44"/>
        <end position="53"/>
    </location>
</feature>
<protein>
    <submittedName>
        <fullName evidence="2">Uncharacterized protein</fullName>
    </submittedName>
</protein>
<evidence type="ECO:0000313" key="3">
    <source>
        <dbReference type="Proteomes" id="UP000014500"/>
    </source>
</evidence>
<evidence type="ECO:0000256" key="1">
    <source>
        <dbReference type="SAM" id="MobiDB-lite"/>
    </source>
</evidence>
<sequence length="71" mass="7786">MDFATFSNSANDDSFSESRAITSHNRLLSIISIGLKQKPACKSSKMDNSELPRNKPMLPPRSATKEVPGYA</sequence>
<keyword evidence="3" id="KW-1185">Reference proteome</keyword>
<dbReference type="EMBL" id="JH432114">
    <property type="status" value="NOT_ANNOTATED_CDS"/>
    <property type="molecule type" value="Genomic_DNA"/>
</dbReference>
<accession>T1JIT8</accession>
<dbReference type="AlphaFoldDB" id="T1JIT8"/>
<evidence type="ECO:0000313" key="2">
    <source>
        <dbReference type="EnsemblMetazoa" id="SMAR013769-PA"/>
    </source>
</evidence>
<dbReference type="HOGENOM" id="CLU_2743251_0_0_1"/>
<proteinExistence type="predicted"/>
<dbReference type="EnsemblMetazoa" id="SMAR013769-RA">
    <property type="protein sequence ID" value="SMAR013769-PA"/>
    <property type="gene ID" value="SMAR013769"/>
</dbReference>
<feature type="region of interest" description="Disordered" evidence="1">
    <location>
        <begin position="38"/>
        <end position="71"/>
    </location>
</feature>
<dbReference type="Proteomes" id="UP000014500">
    <property type="component" value="Unassembled WGS sequence"/>
</dbReference>
<reference evidence="3" key="1">
    <citation type="submission" date="2011-05" db="EMBL/GenBank/DDBJ databases">
        <authorList>
            <person name="Richards S.R."/>
            <person name="Qu J."/>
            <person name="Jiang H."/>
            <person name="Jhangiani S.N."/>
            <person name="Agravi P."/>
            <person name="Goodspeed R."/>
            <person name="Gross S."/>
            <person name="Mandapat C."/>
            <person name="Jackson L."/>
            <person name="Mathew T."/>
            <person name="Pu L."/>
            <person name="Thornton R."/>
            <person name="Saada N."/>
            <person name="Wilczek-Boney K.B."/>
            <person name="Lee S."/>
            <person name="Kovar C."/>
            <person name="Wu Y."/>
            <person name="Scherer S.E."/>
            <person name="Worley K.C."/>
            <person name="Muzny D.M."/>
            <person name="Gibbs R."/>
        </authorList>
    </citation>
    <scope>NUCLEOTIDE SEQUENCE</scope>
    <source>
        <strain evidence="3">Brora</strain>
    </source>
</reference>